<name>A0ABQ9YFC0_9EUKA</name>
<evidence type="ECO:0000313" key="3">
    <source>
        <dbReference type="Proteomes" id="UP001281761"/>
    </source>
</evidence>
<gene>
    <name evidence="2" type="ORF">BLNAU_2704</name>
</gene>
<feature type="region of interest" description="Disordered" evidence="1">
    <location>
        <begin position="1251"/>
        <end position="1277"/>
    </location>
</feature>
<dbReference type="Proteomes" id="UP001281761">
    <property type="component" value="Unassembled WGS sequence"/>
</dbReference>
<feature type="compositionally biased region" description="Polar residues" evidence="1">
    <location>
        <begin position="1100"/>
        <end position="1112"/>
    </location>
</feature>
<keyword evidence="3" id="KW-1185">Reference proteome</keyword>
<protein>
    <recommendedName>
        <fullName evidence="4">Rap-GAP domain-containing protein</fullName>
    </recommendedName>
</protein>
<feature type="region of interest" description="Disordered" evidence="1">
    <location>
        <begin position="1167"/>
        <end position="1197"/>
    </location>
</feature>
<proteinExistence type="predicted"/>
<comment type="caution">
    <text evidence="2">The sequence shown here is derived from an EMBL/GenBank/DDBJ whole genome shotgun (WGS) entry which is preliminary data.</text>
</comment>
<evidence type="ECO:0000313" key="2">
    <source>
        <dbReference type="EMBL" id="KAK2962461.1"/>
    </source>
</evidence>
<organism evidence="2 3">
    <name type="scientific">Blattamonas nauphoetae</name>
    <dbReference type="NCBI Taxonomy" id="2049346"/>
    <lineage>
        <taxon>Eukaryota</taxon>
        <taxon>Metamonada</taxon>
        <taxon>Preaxostyla</taxon>
        <taxon>Oxymonadida</taxon>
        <taxon>Blattamonas</taxon>
    </lineage>
</organism>
<evidence type="ECO:0000256" key="1">
    <source>
        <dbReference type="SAM" id="MobiDB-lite"/>
    </source>
</evidence>
<accession>A0ABQ9YFC0</accession>
<evidence type="ECO:0008006" key="4">
    <source>
        <dbReference type="Google" id="ProtNLM"/>
    </source>
</evidence>
<feature type="region of interest" description="Disordered" evidence="1">
    <location>
        <begin position="1075"/>
        <end position="1112"/>
    </location>
</feature>
<dbReference type="EMBL" id="JARBJD010000011">
    <property type="protein sequence ID" value="KAK2962461.1"/>
    <property type="molecule type" value="Genomic_DNA"/>
</dbReference>
<sequence>MSIFSRGTPQQQAQQKFEKYFDPSLPITKRYKNFMSFLHDLKDEGAQIIVKEKVQILIKNFAETIEQLEIACAKKPLSNSDLSEFYDSVRLLTLYAPNEQLKANLALYIRFLDGSLSFTSKQEARLGGFRILMILAQKLKGDFPQTGLFIGKSFNYSLLTTIQQESERLPTLNASAPHHYCHRVKPQQDDDSAEMLRFLMETIISDSGTFEWCCPRTLIEAIAPAFSEWSMTSALLPILFSNDNRIEIMINLYISILKVFVVPPKTDKLYEQKSAIYNSVLTFVVNWVKDCTKTKSNASFGIQIPVEEVERFSLFVGKSVVESIVDNQNNFSDAHLNHFNALRGSLIDCPHKLSVKSRNEFVELWMSAVEWMYNTLFPQQGPVSKGSAVHACTFTASAFFTLFKGFLHSFVKSVGEEKAVWDKLSDRLVQRIAERSEVLVAWREILVSLTSEVMSILRGDSPSNLEFTFLPSTCHCHRAAISRDAAGKVVGTGADKNAPSSSKLDKDWIPFFGHTVSDELTVKWIRVLYLFPKLHNMTKLSHKEYMVGLAQVVDKFVDSSNASANVMTFPIGTPNFVDPTQSLYVRSTHSSVTSRPNLSPVLTPQLCAIDASTLFNIIGPLLFSGSALPPQGFCDGVSVGLASIIHLICSSPSLINQHFLNESITTISRQFTTRQADTLVNLLPFLSKFLLYSPPLTLGILPLISSNLILPSFPSLDHINGLHALSIFATAGLVPSLFAHLVDSGLPSKTYTWGQSRTDIIAFCLNCALPSAQPSTVSQSNSAQSPETAFAAINCITLMAIDSIHQDPINSSMFSKLVSALTAILGTLTFITPSSNMATTDFVKLRSVIEAFHSISFCWRKGIEKEASICSSVLVTLSSTAEKLFTVLNSSIAKNPSLAATISFFLLFIFDLALDWICLLPGLLSSLEVMTPLFRILTKASQLETASAPTTRNTTSSASSGLRSIAFGQSSSRSTLSSSTSVSTLPVFSSTALGDSFHSLLKAGFPPSLKPFVETFSSLAPTLKVKLASTFTLLFLFSNTLEFTFIHDTDPDELDAQTTKVITFAQNHNIISLSPSTSPGVKNPVLPSPFGVTTRKEGDPNQSPSKLDSPASVQMTVRTPIGKHRWIVNEVLFDPAYKPEEEKEAMKKAENEYNKQRKDAIEKVKSDEADARLESDGPIPSSLDIPVGSMNPEQASDSANDQEVILPDPSSPAIFEKTAAMSPTPPLIQSSDKIKFDFSKLPSVTPLPSSQPFFLSDTKPDPVINNPMGSNTPVRDTEKDPLATVRFLLYELGILDPDIRRTWTQLEHSTGKETSARDTPLNKILQMLDELNGKKVSEVCVMYVGEAEDSAVPPRGLGLSDNEINILSSTSVSLPFADFVRAMTWQKQNEWIWETPTTVLKLHVVPFLKWESFEGRTTLGEDNRKKWERRLKELSERCSVCVIWDENESPLNLSFSSSFTSVITISPKPAEDSPCIYTVTPVWNELTPVERTKKANTFNFVPFVESHLDNMPAPVQASPFATSTLVPPHLLPILVRAACLNADRTISINGGHQPSIDHWILRMLIIVKAIETTQIEKNPQLYYANLFHC</sequence>
<reference evidence="2 3" key="1">
    <citation type="journal article" date="2022" name="bioRxiv">
        <title>Genomics of Preaxostyla Flagellates Illuminates Evolutionary Transitions and the Path Towards Mitochondrial Loss.</title>
        <authorList>
            <person name="Novak L.V.F."/>
            <person name="Treitli S.C."/>
            <person name="Pyrih J."/>
            <person name="Halakuc P."/>
            <person name="Pipaliya S.V."/>
            <person name="Vacek V."/>
            <person name="Brzon O."/>
            <person name="Soukal P."/>
            <person name="Eme L."/>
            <person name="Dacks J.B."/>
            <person name="Karnkowska A."/>
            <person name="Elias M."/>
            <person name="Hampl V."/>
        </authorList>
    </citation>
    <scope>NUCLEOTIDE SEQUENCE [LARGE SCALE GENOMIC DNA]</scope>
    <source>
        <strain evidence="2">NAU3</strain>
        <tissue evidence="2">Gut</tissue>
    </source>
</reference>